<proteinExistence type="inferred from homology"/>
<keyword evidence="7 8" id="KW-0472">Membrane</keyword>
<evidence type="ECO:0000313" key="10">
    <source>
        <dbReference type="Proteomes" id="UP000031561"/>
    </source>
</evidence>
<keyword evidence="6 8" id="KW-1133">Transmembrane helix</keyword>
<comment type="subcellular location">
    <subcellularLocation>
        <location evidence="1">Cell membrane</location>
        <topology evidence="1">Multi-pass membrane protein</topology>
    </subcellularLocation>
</comment>
<keyword evidence="10" id="KW-1185">Reference proteome</keyword>
<sequence length="149" mass="16840">MTRLPGMSLNGTGPEWFVIWLVIWSIDRTVLQGGIAGIALGWLQDGLTAHWPSHALGLALVGGVCAQLYSRRFWKTDLIATPVIVVAMVGLTQAILLLQFSLFLRQSPLVIWDQQASVFWISPLLSAIWTPALFWPLRQWWNYLKKLQD</sequence>
<evidence type="ECO:0000256" key="8">
    <source>
        <dbReference type="SAM" id="Phobius"/>
    </source>
</evidence>
<reference evidence="9 10" key="1">
    <citation type="journal article" date="2015" name="Genome Announc.">
        <title>Draft Genome Sequence of Filamentous Marine Cyanobacterium Lyngbya confervoides Strain BDU141951.</title>
        <authorList>
            <person name="Chandrababunaidu M.M."/>
            <person name="Sen D."/>
            <person name="Tripathy S."/>
        </authorList>
    </citation>
    <scope>NUCLEOTIDE SEQUENCE [LARGE SCALE GENOMIC DNA]</scope>
    <source>
        <strain evidence="9 10">BDU141951</strain>
    </source>
</reference>
<evidence type="ECO:0000256" key="7">
    <source>
        <dbReference type="ARBA" id="ARBA00023136"/>
    </source>
</evidence>
<name>A0ABD4T380_9CYAN</name>
<dbReference type="EMBL" id="JTHE03000045">
    <property type="protein sequence ID" value="MCM1982856.1"/>
    <property type="molecule type" value="Genomic_DNA"/>
</dbReference>
<keyword evidence="4 8" id="KW-0812">Transmembrane</keyword>
<keyword evidence="5" id="KW-0133">Cell shape</keyword>
<dbReference type="AlphaFoldDB" id="A0ABD4T380"/>
<dbReference type="GO" id="GO:0008360">
    <property type="term" value="P:regulation of cell shape"/>
    <property type="evidence" value="ECO:0007669"/>
    <property type="project" value="UniProtKB-KW"/>
</dbReference>
<evidence type="ECO:0000256" key="3">
    <source>
        <dbReference type="ARBA" id="ARBA00022475"/>
    </source>
</evidence>
<evidence type="ECO:0000256" key="5">
    <source>
        <dbReference type="ARBA" id="ARBA00022960"/>
    </source>
</evidence>
<comment type="similarity">
    <text evidence="2">Belongs to the MreD family.</text>
</comment>
<feature type="transmembrane region" description="Helical" evidence="8">
    <location>
        <begin position="118"/>
        <end position="137"/>
    </location>
</feature>
<evidence type="ECO:0000313" key="9">
    <source>
        <dbReference type="EMBL" id="MCM1982856.1"/>
    </source>
</evidence>
<gene>
    <name evidence="9" type="primary">mreD</name>
    <name evidence="9" type="ORF">QQ91_0008475</name>
</gene>
<accession>A0ABD4T380</accession>
<evidence type="ECO:0000256" key="1">
    <source>
        <dbReference type="ARBA" id="ARBA00004651"/>
    </source>
</evidence>
<evidence type="ECO:0000256" key="4">
    <source>
        <dbReference type="ARBA" id="ARBA00022692"/>
    </source>
</evidence>
<evidence type="ECO:0000256" key="6">
    <source>
        <dbReference type="ARBA" id="ARBA00022989"/>
    </source>
</evidence>
<dbReference type="GO" id="GO:0005886">
    <property type="term" value="C:plasma membrane"/>
    <property type="evidence" value="ECO:0007669"/>
    <property type="project" value="UniProtKB-SubCell"/>
</dbReference>
<organism evidence="9 10">
    <name type="scientific">Lyngbya confervoides BDU141951</name>
    <dbReference type="NCBI Taxonomy" id="1574623"/>
    <lineage>
        <taxon>Bacteria</taxon>
        <taxon>Bacillati</taxon>
        <taxon>Cyanobacteriota</taxon>
        <taxon>Cyanophyceae</taxon>
        <taxon>Oscillatoriophycideae</taxon>
        <taxon>Oscillatoriales</taxon>
        <taxon>Microcoleaceae</taxon>
        <taxon>Lyngbya</taxon>
    </lineage>
</organism>
<protein>
    <submittedName>
        <fullName evidence="9">Rod shape-determining protein MreD</fullName>
    </submittedName>
</protein>
<feature type="transmembrane region" description="Helical" evidence="8">
    <location>
        <begin position="78"/>
        <end position="98"/>
    </location>
</feature>
<dbReference type="NCBIfam" id="TIGR03426">
    <property type="entry name" value="shape_MreD"/>
    <property type="match status" value="1"/>
</dbReference>
<dbReference type="InterPro" id="IPR007227">
    <property type="entry name" value="Cell_shape_determining_MreD"/>
</dbReference>
<dbReference type="Proteomes" id="UP000031561">
    <property type="component" value="Unassembled WGS sequence"/>
</dbReference>
<comment type="caution">
    <text evidence="9">The sequence shown here is derived from an EMBL/GenBank/DDBJ whole genome shotgun (WGS) entry which is preliminary data.</text>
</comment>
<evidence type="ECO:0000256" key="2">
    <source>
        <dbReference type="ARBA" id="ARBA00007776"/>
    </source>
</evidence>
<keyword evidence="3" id="KW-1003">Cell membrane</keyword>